<dbReference type="AlphaFoldDB" id="A0A2U3DXU8"/>
<feature type="compositionally biased region" description="Polar residues" evidence="1">
    <location>
        <begin position="117"/>
        <end position="126"/>
    </location>
</feature>
<dbReference type="Proteomes" id="UP000245956">
    <property type="component" value="Unassembled WGS sequence"/>
</dbReference>
<feature type="region of interest" description="Disordered" evidence="1">
    <location>
        <begin position="331"/>
        <end position="351"/>
    </location>
</feature>
<protein>
    <submittedName>
        <fullName evidence="2">Uncharacterized protein</fullName>
    </submittedName>
</protein>
<comment type="caution">
    <text evidence="2">The sequence shown here is derived from an EMBL/GenBank/DDBJ whole genome shotgun (WGS) entry which is preliminary data.</text>
</comment>
<evidence type="ECO:0000313" key="2">
    <source>
        <dbReference type="EMBL" id="PWI67088.1"/>
    </source>
</evidence>
<evidence type="ECO:0000313" key="3">
    <source>
        <dbReference type="Proteomes" id="UP000245956"/>
    </source>
</evidence>
<accession>A0A2U3DXU8</accession>
<feature type="compositionally biased region" description="Polar residues" evidence="1">
    <location>
        <begin position="342"/>
        <end position="351"/>
    </location>
</feature>
<proteinExistence type="predicted"/>
<feature type="region of interest" description="Disordered" evidence="1">
    <location>
        <begin position="1"/>
        <end position="24"/>
    </location>
</feature>
<reference evidence="2 3" key="1">
    <citation type="journal article" date="2016" name="Front. Microbiol.">
        <title>Genome and transcriptome sequences reveal the specific parasitism of the nematophagous Purpureocillium lilacinum 36-1.</title>
        <authorList>
            <person name="Xie J."/>
            <person name="Li S."/>
            <person name="Mo C."/>
            <person name="Xiao X."/>
            <person name="Peng D."/>
            <person name="Wang G."/>
            <person name="Xiao Y."/>
        </authorList>
    </citation>
    <scope>NUCLEOTIDE SEQUENCE [LARGE SCALE GENOMIC DNA]</scope>
    <source>
        <strain evidence="2 3">36-1</strain>
    </source>
</reference>
<gene>
    <name evidence="2" type="ORF">PCL_04250</name>
</gene>
<evidence type="ECO:0000256" key="1">
    <source>
        <dbReference type="SAM" id="MobiDB-lite"/>
    </source>
</evidence>
<sequence>MGAGWPVEEMAKAGAGGLPEEDDEDQEVVRRWRRWWDEGLWGGGAWGVPGSPSQVPRHGYGQTCPWLDLGRAVGFMRQPERIEAIVPSGRERDKRLRSAEPCMSLLGVCTSAFPSSVSHSGDWSRQPSHDVSSENKSPRFSSTARKLGEAGACTPICAGACFGVTQGGRFLPERQSKCLHGAPCQYLVPSTQGLFHKPPAMEIGGRRLGRTSGGLSSRLGTKGEACLELDQTSSPFSGRTCPLLKLRRAPSTDPTVQARFETGQDGDAENLLSYCVLIMKQITEQSCDEAPHWCKATNIFGAITQPAERASLQDIQGCRGWMWLSPSLPKHAHRGTAGGQGTSSFKVRTRA</sequence>
<dbReference type="EMBL" id="LCWV01000020">
    <property type="protein sequence ID" value="PWI67088.1"/>
    <property type="molecule type" value="Genomic_DNA"/>
</dbReference>
<feature type="compositionally biased region" description="Basic and acidic residues" evidence="1">
    <location>
        <begin position="127"/>
        <end position="137"/>
    </location>
</feature>
<name>A0A2U3DXU8_PURLI</name>
<organism evidence="2 3">
    <name type="scientific">Purpureocillium lilacinum</name>
    <name type="common">Paecilomyces lilacinus</name>
    <dbReference type="NCBI Taxonomy" id="33203"/>
    <lineage>
        <taxon>Eukaryota</taxon>
        <taxon>Fungi</taxon>
        <taxon>Dikarya</taxon>
        <taxon>Ascomycota</taxon>
        <taxon>Pezizomycotina</taxon>
        <taxon>Sordariomycetes</taxon>
        <taxon>Hypocreomycetidae</taxon>
        <taxon>Hypocreales</taxon>
        <taxon>Ophiocordycipitaceae</taxon>
        <taxon>Purpureocillium</taxon>
    </lineage>
</organism>
<feature type="region of interest" description="Disordered" evidence="1">
    <location>
        <begin position="117"/>
        <end position="140"/>
    </location>
</feature>